<dbReference type="RefSeq" id="WP_201073672.1">
    <property type="nucleotide sequence ID" value="NZ_CP067420.1"/>
</dbReference>
<reference evidence="1" key="1">
    <citation type="submission" date="2021-02" db="EMBL/GenBank/DDBJ databases">
        <title>Skermanella TT6 skin isolate.</title>
        <authorList>
            <person name="Lee K."/>
            <person name="Ganzorig M."/>
        </authorList>
    </citation>
    <scope>NUCLEOTIDE SEQUENCE</scope>
    <source>
        <strain evidence="1">TT6</strain>
    </source>
</reference>
<name>A0ABX7B436_9PROT</name>
<keyword evidence="2" id="KW-1185">Reference proteome</keyword>
<sequence>MTRVRILKTNFTGGEISRLLLGRGDLRAYDNGALTLRNLLIHPTGGITRRPGMAFSAAARGPGRLVAFEFSTEQTYLLAFSEYRIDVHHGDAVVATVDAPWTAPQLGQITWTQSGDTLLVCHPDVAPRKLKRTGESAWSLEEWQFLAEGNAICQPWYRFAPAGVTLTADGTTGTVVLTASAAVFQPGHAGVRLRVAGRQVTVLDVLSGTQVRVLAAEALTGTAATAVWDEQAFSPLRGYPVSAAFHQDRLVIGGSRELPNRLWLSRSADIWNFDLGTGQDDEAIEFGILSDQINAIRAVFSGRHLQVFTSGAEWMVTGEPLTPQAIQLNRQTRIGSPTDRSVAPRDVDGATLFVSRNGREIREFLFADSEQAYQATDLALLARHLVVRPVDQDYDQGRRLMLIVMADGTLGALTLFRAEQVTAWTRIDTGGTIHSVAVVGDDVHLLVQRPEGFSTRWNIERLDDALHLDAGLYGESDEPAAVWSGLDHLEGRAVAVVADGVLRPDATVSGGAITLDPPARTVEAGLPFTHVVEPLPPSPLSTGGGRGPALRLIEVVFQLEDTAALRADVGAGLTDFPLRRLGDRALGDTAPQRVSGDRRLRSLGWARDQTRPLWRIEQDAPLPFTLLSVTMELKVND</sequence>
<proteinExistence type="predicted"/>
<dbReference type="Proteomes" id="UP000595197">
    <property type="component" value="Chromosome"/>
</dbReference>
<accession>A0ABX7B436</accession>
<organism evidence="1 2">
    <name type="scientific">Skermanella cutis</name>
    <dbReference type="NCBI Taxonomy" id="2775420"/>
    <lineage>
        <taxon>Bacteria</taxon>
        <taxon>Pseudomonadati</taxon>
        <taxon>Pseudomonadota</taxon>
        <taxon>Alphaproteobacteria</taxon>
        <taxon>Rhodospirillales</taxon>
        <taxon>Azospirillaceae</taxon>
        <taxon>Skermanella</taxon>
    </lineage>
</organism>
<evidence type="ECO:0000313" key="1">
    <source>
        <dbReference type="EMBL" id="QQP88580.1"/>
    </source>
</evidence>
<gene>
    <name evidence="1" type="ORF">IGS68_21520</name>
</gene>
<protein>
    <submittedName>
        <fullName evidence="1">Uncharacterized protein</fullName>
    </submittedName>
</protein>
<dbReference type="EMBL" id="CP067420">
    <property type="protein sequence ID" value="QQP88580.1"/>
    <property type="molecule type" value="Genomic_DNA"/>
</dbReference>
<evidence type="ECO:0000313" key="2">
    <source>
        <dbReference type="Proteomes" id="UP000595197"/>
    </source>
</evidence>
<dbReference type="InterPro" id="IPR011044">
    <property type="entry name" value="Quino_amine_DH_bsu"/>
</dbReference>
<dbReference type="SUPFAM" id="SSF50969">
    <property type="entry name" value="YVTN repeat-like/Quinoprotein amine dehydrogenase"/>
    <property type="match status" value="1"/>
</dbReference>